<keyword evidence="5" id="KW-1185">Reference proteome</keyword>
<dbReference type="GO" id="GO:1990281">
    <property type="term" value="C:efflux pump complex"/>
    <property type="evidence" value="ECO:0007669"/>
    <property type="project" value="TreeGrafter"/>
</dbReference>
<dbReference type="RefSeq" id="WP_227009187.1">
    <property type="nucleotide sequence ID" value="NZ_CP013187.1"/>
</dbReference>
<reference evidence="4 5" key="1">
    <citation type="submission" date="2015-11" db="EMBL/GenBank/DDBJ databases">
        <authorList>
            <person name="Zhang Y."/>
            <person name="Guo Z."/>
        </authorList>
    </citation>
    <scope>NUCLEOTIDE SEQUENCE [LARGE SCALE GENOMIC DNA]</scope>
    <source>
        <strain evidence="4 5">KCTC 12086</strain>
    </source>
</reference>
<dbReference type="Gene3D" id="2.40.50.100">
    <property type="match status" value="1"/>
</dbReference>
<dbReference type="AlphaFoldDB" id="A0A0S2K031"/>
<dbReference type="GO" id="GO:0015562">
    <property type="term" value="F:efflux transmembrane transporter activity"/>
    <property type="evidence" value="ECO:0007669"/>
    <property type="project" value="TreeGrafter"/>
</dbReference>
<dbReference type="SUPFAM" id="SSF111369">
    <property type="entry name" value="HlyD-like secretion proteins"/>
    <property type="match status" value="1"/>
</dbReference>
<evidence type="ECO:0000256" key="2">
    <source>
        <dbReference type="SAM" id="Coils"/>
    </source>
</evidence>
<name>A0A0S2K031_9GAMM</name>
<organism evidence="4 5">
    <name type="scientific">Pseudoalteromonas phenolica</name>
    <dbReference type="NCBI Taxonomy" id="161398"/>
    <lineage>
        <taxon>Bacteria</taxon>
        <taxon>Pseudomonadati</taxon>
        <taxon>Pseudomonadota</taxon>
        <taxon>Gammaproteobacteria</taxon>
        <taxon>Alteromonadales</taxon>
        <taxon>Pseudoalteromonadaceae</taxon>
        <taxon>Pseudoalteromonas</taxon>
    </lineage>
</organism>
<dbReference type="STRING" id="161398.PP2015_1043"/>
<feature type="chain" id="PRO_5006600881" evidence="3">
    <location>
        <begin position="35"/>
        <end position="367"/>
    </location>
</feature>
<accession>A0A0S2K031</accession>
<dbReference type="KEGG" id="pphe:PP2015_1043"/>
<protein>
    <submittedName>
        <fullName evidence="4">RND family efflux transporter, MFP subunit</fullName>
    </submittedName>
</protein>
<dbReference type="PANTHER" id="PTHR30469:SF15">
    <property type="entry name" value="HLYD FAMILY OF SECRETION PROTEINS"/>
    <property type="match status" value="1"/>
</dbReference>
<evidence type="ECO:0000256" key="3">
    <source>
        <dbReference type="SAM" id="SignalP"/>
    </source>
</evidence>
<evidence type="ECO:0000313" key="4">
    <source>
        <dbReference type="EMBL" id="ALO41560.1"/>
    </source>
</evidence>
<dbReference type="PATRIC" id="fig|161398.10.peg.1063"/>
<dbReference type="NCBIfam" id="TIGR01730">
    <property type="entry name" value="RND_mfp"/>
    <property type="match status" value="1"/>
</dbReference>
<dbReference type="PROSITE" id="PS51257">
    <property type="entry name" value="PROKAR_LIPOPROTEIN"/>
    <property type="match status" value="1"/>
</dbReference>
<evidence type="ECO:0000313" key="5">
    <source>
        <dbReference type="Proteomes" id="UP000061457"/>
    </source>
</evidence>
<dbReference type="EMBL" id="CP013187">
    <property type="protein sequence ID" value="ALO41560.1"/>
    <property type="molecule type" value="Genomic_DNA"/>
</dbReference>
<dbReference type="Proteomes" id="UP000061457">
    <property type="component" value="Chromosome I"/>
</dbReference>
<keyword evidence="3" id="KW-0732">Signal</keyword>
<feature type="signal peptide" evidence="3">
    <location>
        <begin position="1"/>
        <end position="34"/>
    </location>
</feature>
<dbReference type="PANTHER" id="PTHR30469">
    <property type="entry name" value="MULTIDRUG RESISTANCE PROTEIN MDTA"/>
    <property type="match status" value="1"/>
</dbReference>
<dbReference type="InterPro" id="IPR006143">
    <property type="entry name" value="RND_pump_MFP"/>
</dbReference>
<keyword evidence="2" id="KW-0175">Coiled coil</keyword>
<gene>
    <name evidence="4" type="ORF">PP2015_1043</name>
</gene>
<sequence>MTFNPSKIRTSMLSSSVALGIVSCVGLFSAPSFAISPVAVETIKQEKLHSNLSVHGTLYGKQDVTLTSGVAGRLTFVATPGKLVSKNDVLAKIDLLPLQLAKAKQEVMLERAKINLNFQKQELARLKRLAKSNSAAATQVDQAQNQHDLTLTDIKLAEIELKVIEDQLNRAVLKAPFSGVVSERYERTGSEINRAQPLVSLIDINNLEVRLYVPVKYLKYLSLGNELQLSAGQLDDPQQALATVTAVIPATDPRAQSFEVRADLLANHVESWASGQLVDVVVPLSSNTEELIVNRDALILRQQGVHIVKIKEDNTAEHVAVIVGKGQGDQVAIKAKDKDALKVGDRIAIRGAETLAQGQEVEIQPAL</sequence>
<dbReference type="Gene3D" id="2.40.420.20">
    <property type="match status" value="1"/>
</dbReference>
<dbReference type="Gene3D" id="1.10.287.470">
    <property type="entry name" value="Helix hairpin bin"/>
    <property type="match status" value="1"/>
</dbReference>
<dbReference type="Gene3D" id="2.40.30.170">
    <property type="match status" value="1"/>
</dbReference>
<feature type="coiled-coil region" evidence="2">
    <location>
        <begin position="102"/>
        <end position="174"/>
    </location>
</feature>
<evidence type="ECO:0000256" key="1">
    <source>
        <dbReference type="ARBA" id="ARBA00009477"/>
    </source>
</evidence>
<proteinExistence type="inferred from homology"/>
<comment type="similarity">
    <text evidence="1">Belongs to the membrane fusion protein (MFP) (TC 8.A.1) family.</text>
</comment>